<dbReference type="Proteomes" id="UP000193642">
    <property type="component" value="Unassembled WGS sequence"/>
</dbReference>
<feature type="transmembrane region" description="Helical" evidence="1">
    <location>
        <begin position="35"/>
        <end position="53"/>
    </location>
</feature>
<feature type="transmembrane region" description="Helical" evidence="1">
    <location>
        <begin position="59"/>
        <end position="82"/>
    </location>
</feature>
<evidence type="ECO:0000313" key="3">
    <source>
        <dbReference type="Proteomes" id="UP000193642"/>
    </source>
</evidence>
<gene>
    <name evidence="2" type="ORF">BCR33DRAFT_737848</name>
</gene>
<accession>A0A1Y2CCT8</accession>
<dbReference type="OrthoDB" id="2122814at2759"/>
<dbReference type="EMBL" id="MCGO01000021">
    <property type="protein sequence ID" value="ORY44859.1"/>
    <property type="molecule type" value="Genomic_DNA"/>
</dbReference>
<evidence type="ECO:0000256" key="1">
    <source>
        <dbReference type="SAM" id="Phobius"/>
    </source>
</evidence>
<reference evidence="2 3" key="1">
    <citation type="submission" date="2016-07" db="EMBL/GenBank/DDBJ databases">
        <title>Pervasive Adenine N6-methylation of Active Genes in Fungi.</title>
        <authorList>
            <consortium name="DOE Joint Genome Institute"/>
            <person name="Mondo S.J."/>
            <person name="Dannebaum R.O."/>
            <person name="Kuo R.C."/>
            <person name="Labutti K."/>
            <person name="Haridas S."/>
            <person name="Kuo A."/>
            <person name="Salamov A."/>
            <person name="Ahrendt S.R."/>
            <person name="Lipzen A."/>
            <person name="Sullivan W."/>
            <person name="Andreopoulos W.B."/>
            <person name="Clum A."/>
            <person name="Lindquist E."/>
            <person name="Daum C."/>
            <person name="Ramamoorthy G.K."/>
            <person name="Gryganskyi A."/>
            <person name="Culley D."/>
            <person name="Magnuson J.K."/>
            <person name="James T.Y."/>
            <person name="O'Malley M.A."/>
            <person name="Stajich J.E."/>
            <person name="Spatafora J.W."/>
            <person name="Visel A."/>
            <person name="Grigoriev I.V."/>
        </authorList>
    </citation>
    <scope>NUCLEOTIDE SEQUENCE [LARGE SCALE GENOMIC DNA]</scope>
    <source>
        <strain evidence="2 3">JEL800</strain>
    </source>
</reference>
<keyword evidence="1" id="KW-0812">Transmembrane</keyword>
<proteinExistence type="predicted"/>
<organism evidence="2 3">
    <name type="scientific">Rhizoclosmatium globosum</name>
    <dbReference type="NCBI Taxonomy" id="329046"/>
    <lineage>
        <taxon>Eukaryota</taxon>
        <taxon>Fungi</taxon>
        <taxon>Fungi incertae sedis</taxon>
        <taxon>Chytridiomycota</taxon>
        <taxon>Chytridiomycota incertae sedis</taxon>
        <taxon>Chytridiomycetes</taxon>
        <taxon>Chytridiales</taxon>
        <taxon>Chytriomycetaceae</taxon>
        <taxon>Rhizoclosmatium</taxon>
    </lineage>
</organism>
<protein>
    <submittedName>
        <fullName evidence="2">Uncharacterized protein</fullName>
    </submittedName>
</protein>
<keyword evidence="3" id="KW-1185">Reference proteome</keyword>
<keyword evidence="1" id="KW-1133">Transmembrane helix</keyword>
<dbReference type="AlphaFoldDB" id="A0A1Y2CCT8"/>
<keyword evidence="1" id="KW-0472">Membrane</keyword>
<sequence length="137" mass="15645">MICDIFCTIVAIAFNLKNFNSQFQRFAMILVQENIIRSILVVAINSAMLYATQNVTDPYLLTLYFAIQNWIYVFSLNAELLWIDVRKATHHNDVKRSMIPSPDRASSNMNQSVSRINQALSVVTTTDRLSAIKLDNQ</sequence>
<evidence type="ECO:0000313" key="2">
    <source>
        <dbReference type="EMBL" id="ORY44859.1"/>
    </source>
</evidence>
<name>A0A1Y2CCT8_9FUNG</name>
<comment type="caution">
    <text evidence="2">The sequence shown here is derived from an EMBL/GenBank/DDBJ whole genome shotgun (WGS) entry which is preliminary data.</text>
</comment>